<evidence type="ECO:0000256" key="1">
    <source>
        <dbReference type="SAM" id="Phobius"/>
    </source>
</evidence>
<dbReference type="EMBL" id="KN838782">
    <property type="protein sequence ID" value="KIJ94701.1"/>
    <property type="molecule type" value="Genomic_DNA"/>
</dbReference>
<proteinExistence type="predicted"/>
<protein>
    <submittedName>
        <fullName evidence="2">Uncharacterized protein</fullName>
    </submittedName>
</protein>
<keyword evidence="1" id="KW-1133">Transmembrane helix</keyword>
<keyword evidence="1" id="KW-0812">Transmembrane</keyword>
<accession>A0A0C9XAH3</accession>
<dbReference type="HOGENOM" id="CLU_169367_0_0_1"/>
<organism evidence="2 3">
    <name type="scientific">Laccaria amethystina LaAM-08-1</name>
    <dbReference type="NCBI Taxonomy" id="1095629"/>
    <lineage>
        <taxon>Eukaryota</taxon>
        <taxon>Fungi</taxon>
        <taxon>Dikarya</taxon>
        <taxon>Basidiomycota</taxon>
        <taxon>Agaricomycotina</taxon>
        <taxon>Agaricomycetes</taxon>
        <taxon>Agaricomycetidae</taxon>
        <taxon>Agaricales</taxon>
        <taxon>Agaricineae</taxon>
        <taxon>Hydnangiaceae</taxon>
        <taxon>Laccaria</taxon>
    </lineage>
</organism>
<feature type="transmembrane region" description="Helical" evidence="1">
    <location>
        <begin position="12"/>
        <end position="36"/>
    </location>
</feature>
<gene>
    <name evidence="2" type="ORF">K443DRAFT_30806</name>
</gene>
<sequence>MRTDHVHPTPTLSTIVNTISIQFFCFLAIFSLVTIIGNVHRPCRYYSNIFNNNHANSTPTLSITVYIMSILFVSFFPDFLAIFALLTIFGNAHRPC</sequence>
<keyword evidence="3" id="KW-1185">Reference proteome</keyword>
<feature type="transmembrane region" description="Helical" evidence="1">
    <location>
        <begin position="63"/>
        <end position="89"/>
    </location>
</feature>
<reference evidence="3" key="2">
    <citation type="submission" date="2015-01" db="EMBL/GenBank/DDBJ databases">
        <title>Evolutionary Origins and Diversification of the Mycorrhizal Mutualists.</title>
        <authorList>
            <consortium name="DOE Joint Genome Institute"/>
            <consortium name="Mycorrhizal Genomics Consortium"/>
            <person name="Kohler A."/>
            <person name="Kuo A."/>
            <person name="Nagy L.G."/>
            <person name="Floudas D."/>
            <person name="Copeland A."/>
            <person name="Barry K.W."/>
            <person name="Cichocki N."/>
            <person name="Veneault-Fourrey C."/>
            <person name="LaButti K."/>
            <person name="Lindquist E.A."/>
            <person name="Lipzen A."/>
            <person name="Lundell T."/>
            <person name="Morin E."/>
            <person name="Murat C."/>
            <person name="Riley R."/>
            <person name="Ohm R."/>
            <person name="Sun H."/>
            <person name="Tunlid A."/>
            <person name="Henrissat B."/>
            <person name="Grigoriev I.V."/>
            <person name="Hibbett D.S."/>
            <person name="Martin F."/>
        </authorList>
    </citation>
    <scope>NUCLEOTIDE SEQUENCE [LARGE SCALE GENOMIC DNA]</scope>
    <source>
        <strain evidence="3">LaAM-08-1</strain>
    </source>
</reference>
<dbReference type="OrthoDB" id="3105089at2759"/>
<feature type="non-terminal residue" evidence="2">
    <location>
        <position position="1"/>
    </location>
</feature>
<reference evidence="2 3" key="1">
    <citation type="submission" date="2014-04" db="EMBL/GenBank/DDBJ databases">
        <authorList>
            <consortium name="DOE Joint Genome Institute"/>
            <person name="Kuo A."/>
            <person name="Kohler A."/>
            <person name="Nagy L.G."/>
            <person name="Floudas D."/>
            <person name="Copeland A."/>
            <person name="Barry K.W."/>
            <person name="Cichocki N."/>
            <person name="Veneault-Fourrey C."/>
            <person name="LaButti K."/>
            <person name="Lindquist E.A."/>
            <person name="Lipzen A."/>
            <person name="Lundell T."/>
            <person name="Morin E."/>
            <person name="Murat C."/>
            <person name="Sun H."/>
            <person name="Tunlid A."/>
            <person name="Henrissat B."/>
            <person name="Grigoriev I.V."/>
            <person name="Hibbett D.S."/>
            <person name="Martin F."/>
            <person name="Nordberg H.P."/>
            <person name="Cantor M.N."/>
            <person name="Hua S.X."/>
        </authorList>
    </citation>
    <scope>NUCLEOTIDE SEQUENCE [LARGE SCALE GENOMIC DNA]</scope>
    <source>
        <strain evidence="2 3">LaAM-08-1</strain>
    </source>
</reference>
<evidence type="ECO:0000313" key="3">
    <source>
        <dbReference type="Proteomes" id="UP000054477"/>
    </source>
</evidence>
<name>A0A0C9XAH3_9AGAR</name>
<evidence type="ECO:0000313" key="2">
    <source>
        <dbReference type="EMBL" id="KIJ94701.1"/>
    </source>
</evidence>
<dbReference type="AlphaFoldDB" id="A0A0C9XAH3"/>
<dbReference type="Proteomes" id="UP000054477">
    <property type="component" value="Unassembled WGS sequence"/>
</dbReference>
<keyword evidence="1" id="KW-0472">Membrane</keyword>